<accession>A0A4P7N1A5</accession>
<gene>
    <name evidence="3" type="ORF">PoMZ_00055</name>
</gene>
<name>A0A4P7N1A5_PYROR</name>
<keyword evidence="2" id="KW-0812">Transmembrane</keyword>
<sequence length="731" mass="80295">MYTPVNALAHLSPRDSRPMPGDSSFRDDYNETRSTVQTGARVIGIGAIVGIVIGALVLIGSLVAVCMLVHRRNKRRADNAAATNKGVFGPGGRHSDASSTMPPGYGWGAGVDAPRPAAGHHGQHGTRKDFAPGHAGAPSTVGVATPSGSKPNGSDFPDPYADRDGRHGRHVAERKPIGTSNENLEHDISCDAEGDVDSSSAKSRHPQKGDSAVPAARRPLDSRDIYRRLLELEPLRHLWPQVVRKCMSTDLTQASIEKFVRQFSYDLRSQFDGEGEDDLSARTKNILAESVYVIEHTILEAHRNPCENESLLEWCGRLEDMMGRKGSNQDGIKEPAFTNEDVDKILFESTAMQALQAGMVDFISSAPQEPAPMLVLRGLRMWLENTMEYLIRVPPSAAVTRVSWRCKCGRNIVDDYLTPTPQSLSGTESVHRLHAISDYGDFTRYVKAGLPHEERVCYKSKVTASPSPQTASWTVSGLYRGLSNLATSVAKGTARLPRHNQAGATSDHGRLGMCPPTLPGIQQGPVQHNFVLLCVPFMRHGAKLFQPETCTINSDREFFQAVRYHYRQGRGSTAWSRLRKVRSLKFVKFEVYQSELVDIQQCPSMPPNLLDYLYEPAESNPPVGPNLLMHLFEHPDHAEVLPVLFRRIPKKLSRLQACQRTGSSVGWGIQIHEGLDWVALFYCGCVGFAACLITAVAWTVVRDDVQGGFAIASFMLAFLALCGGMVHSEVA</sequence>
<feature type="compositionally biased region" description="Basic and acidic residues" evidence="1">
    <location>
        <begin position="160"/>
        <end position="176"/>
    </location>
</feature>
<evidence type="ECO:0000256" key="1">
    <source>
        <dbReference type="SAM" id="MobiDB-lite"/>
    </source>
</evidence>
<evidence type="ECO:0000256" key="2">
    <source>
        <dbReference type="SAM" id="Phobius"/>
    </source>
</evidence>
<dbReference type="Proteomes" id="UP000294847">
    <property type="component" value="Chromosome 2"/>
</dbReference>
<feature type="transmembrane region" description="Helical" evidence="2">
    <location>
        <begin position="42"/>
        <end position="69"/>
    </location>
</feature>
<protein>
    <submittedName>
        <fullName evidence="3">Uncharacterized protein</fullName>
    </submittedName>
</protein>
<feature type="transmembrane region" description="Helical" evidence="2">
    <location>
        <begin position="707"/>
        <end position="726"/>
    </location>
</feature>
<feature type="region of interest" description="Disordered" evidence="1">
    <location>
        <begin position="77"/>
        <end position="217"/>
    </location>
</feature>
<dbReference type="EMBL" id="CP034205">
    <property type="protein sequence ID" value="QBZ55162.1"/>
    <property type="molecule type" value="Genomic_DNA"/>
</dbReference>
<keyword evidence="2" id="KW-1133">Transmembrane helix</keyword>
<reference evidence="3 4" key="1">
    <citation type="journal article" date="2019" name="Mol. Biol. Evol.">
        <title>Blast fungal genomes show frequent chromosomal changes, gene gains and losses, and effector gene turnover.</title>
        <authorList>
            <person name="Gomez Luciano L.B."/>
            <person name="Jason Tsai I."/>
            <person name="Chuma I."/>
            <person name="Tosa Y."/>
            <person name="Chen Y.H."/>
            <person name="Li J.Y."/>
            <person name="Li M.Y."/>
            <person name="Jade Lu M.Y."/>
            <person name="Nakayashiki H."/>
            <person name="Li W.H."/>
        </authorList>
    </citation>
    <scope>NUCLEOTIDE SEQUENCE [LARGE SCALE GENOMIC DNA]</scope>
    <source>
        <strain evidence="3">MZ5-1-6</strain>
    </source>
</reference>
<keyword evidence="2" id="KW-0472">Membrane</keyword>
<dbReference type="AlphaFoldDB" id="A0A4P7N1A5"/>
<proteinExistence type="predicted"/>
<organism evidence="3 4">
    <name type="scientific">Pyricularia oryzae</name>
    <name type="common">Rice blast fungus</name>
    <name type="synonym">Magnaporthe oryzae</name>
    <dbReference type="NCBI Taxonomy" id="318829"/>
    <lineage>
        <taxon>Eukaryota</taxon>
        <taxon>Fungi</taxon>
        <taxon>Dikarya</taxon>
        <taxon>Ascomycota</taxon>
        <taxon>Pezizomycotina</taxon>
        <taxon>Sordariomycetes</taxon>
        <taxon>Sordariomycetidae</taxon>
        <taxon>Magnaporthales</taxon>
        <taxon>Pyriculariaceae</taxon>
        <taxon>Pyricularia</taxon>
    </lineage>
</organism>
<feature type="region of interest" description="Disordered" evidence="1">
    <location>
        <begin position="9"/>
        <end position="28"/>
    </location>
</feature>
<evidence type="ECO:0000313" key="3">
    <source>
        <dbReference type="EMBL" id="QBZ55162.1"/>
    </source>
</evidence>
<feature type="transmembrane region" description="Helical" evidence="2">
    <location>
        <begin position="679"/>
        <end position="701"/>
    </location>
</feature>
<evidence type="ECO:0000313" key="4">
    <source>
        <dbReference type="Proteomes" id="UP000294847"/>
    </source>
</evidence>